<dbReference type="EMBL" id="CP022983">
    <property type="protein sequence ID" value="ASV65954.1"/>
    <property type="molecule type" value="Genomic_DNA"/>
</dbReference>
<keyword evidence="10" id="KW-1006">Bacterial flagellum protein export</keyword>
<evidence type="ECO:0000256" key="8">
    <source>
        <dbReference type="ARBA" id="ARBA00022927"/>
    </source>
</evidence>
<comment type="similarity">
    <text evidence="2">Belongs to the FliJ family.</text>
</comment>
<dbReference type="InterPro" id="IPR012823">
    <property type="entry name" value="Flagell_FliJ"/>
</dbReference>
<dbReference type="GO" id="GO:0015031">
    <property type="term" value="P:protein transport"/>
    <property type="evidence" value="ECO:0007669"/>
    <property type="project" value="UniProtKB-KW"/>
</dbReference>
<evidence type="ECO:0000256" key="10">
    <source>
        <dbReference type="ARBA" id="ARBA00023225"/>
    </source>
</evidence>
<keyword evidence="4" id="KW-0813">Transport</keyword>
<dbReference type="GO" id="GO:0005886">
    <property type="term" value="C:plasma membrane"/>
    <property type="evidence" value="ECO:0007669"/>
    <property type="project" value="UniProtKB-SubCell"/>
</dbReference>
<dbReference type="InterPro" id="IPR053716">
    <property type="entry name" value="Flag_assembly_chemotaxis_eff"/>
</dbReference>
<dbReference type="RefSeq" id="WP_095369529.1">
    <property type="nucleotide sequence ID" value="NZ_CP022983.1"/>
</dbReference>
<dbReference type="NCBIfam" id="TIGR02473">
    <property type="entry name" value="flagell_FliJ"/>
    <property type="match status" value="1"/>
</dbReference>
<name>A0A248TCR1_9BACI</name>
<dbReference type="GO" id="GO:0044781">
    <property type="term" value="P:bacterial-type flagellum organization"/>
    <property type="evidence" value="ECO:0007669"/>
    <property type="project" value="UniProtKB-KW"/>
</dbReference>
<dbReference type="GO" id="GO:0071973">
    <property type="term" value="P:bacterial-type flagellum-dependent cell motility"/>
    <property type="evidence" value="ECO:0007669"/>
    <property type="project" value="InterPro"/>
</dbReference>
<evidence type="ECO:0000256" key="3">
    <source>
        <dbReference type="ARBA" id="ARBA00020392"/>
    </source>
</evidence>
<dbReference type="GO" id="GO:0009288">
    <property type="term" value="C:bacterial-type flagellum"/>
    <property type="evidence" value="ECO:0007669"/>
    <property type="project" value="InterPro"/>
</dbReference>
<keyword evidence="12" id="KW-1185">Reference proteome</keyword>
<dbReference type="Pfam" id="PF02050">
    <property type="entry name" value="FliJ"/>
    <property type="match status" value="1"/>
</dbReference>
<keyword evidence="7" id="KW-1005">Bacterial flagellum biogenesis</keyword>
<reference evidence="11 12" key="1">
    <citation type="submission" date="2017-08" db="EMBL/GenBank/DDBJ databases">
        <title>Complete Genome Sequence of Bacillus kochii Oregon-R-modENCODE STRAIN BDGP4, isolated from Drosophila melanogaster gut.</title>
        <authorList>
            <person name="Wan K.H."/>
            <person name="Yu C."/>
            <person name="Park S."/>
            <person name="Hammonds A.S."/>
            <person name="Booth B.W."/>
            <person name="Celniker S.E."/>
        </authorList>
    </citation>
    <scope>NUCLEOTIDE SEQUENCE [LARGE SCALE GENOMIC DNA]</scope>
    <source>
        <strain evidence="11 12">BDGP4</strain>
    </source>
</reference>
<evidence type="ECO:0000256" key="2">
    <source>
        <dbReference type="ARBA" id="ARBA00010004"/>
    </source>
</evidence>
<keyword evidence="5" id="KW-1003">Cell membrane</keyword>
<evidence type="ECO:0000256" key="9">
    <source>
        <dbReference type="ARBA" id="ARBA00023136"/>
    </source>
</evidence>
<dbReference type="Gene3D" id="1.10.287.1700">
    <property type="match status" value="1"/>
</dbReference>
<dbReference type="AlphaFoldDB" id="A0A248TCR1"/>
<protein>
    <recommendedName>
        <fullName evidence="3">Flagellar FliJ protein</fullName>
    </recommendedName>
</protein>
<keyword evidence="11" id="KW-0969">Cilium</keyword>
<evidence type="ECO:0000256" key="5">
    <source>
        <dbReference type="ARBA" id="ARBA00022475"/>
    </source>
</evidence>
<evidence type="ECO:0000256" key="4">
    <source>
        <dbReference type="ARBA" id="ARBA00022448"/>
    </source>
</evidence>
<evidence type="ECO:0000313" key="11">
    <source>
        <dbReference type="EMBL" id="ASV65954.1"/>
    </source>
</evidence>
<dbReference type="KEGG" id="bko:CKF48_00600"/>
<evidence type="ECO:0000256" key="7">
    <source>
        <dbReference type="ARBA" id="ARBA00022795"/>
    </source>
</evidence>
<evidence type="ECO:0000256" key="1">
    <source>
        <dbReference type="ARBA" id="ARBA00004413"/>
    </source>
</evidence>
<evidence type="ECO:0000256" key="6">
    <source>
        <dbReference type="ARBA" id="ARBA00022500"/>
    </source>
</evidence>
<accession>A0A248TCR1</accession>
<gene>
    <name evidence="11" type="primary">fliJ</name>
    <name evidence="11" type="ORF">CKF48_00600</name>
</gene>
<dbReference type="OrthoDB" id="2968361at2"/>
<keyword evidence="11" id="KW-0282">Flagellum</keyword>
<sequence length="147" mass="18160">MSFKYKFEKIMHVKEREKDEALDIYNQATRRFEEAATKLYELLKKKEDLDRLQSERLVSGLQVVEMRYQQQFISNLEKTISHYQKRVMNARTQMYYYQEKLAEKMTEYKKYEVIKDKKKMQYVSEMKRLENIEMDDISIQQFIHKEL</sequence>
<dbReference type="GO" id="GO:0006935">
    <property type="term" value="P:chemotaxis"/>
    <property type="evidence" value="ECO:0007669"/>
    <property type="project" value="UniProtKB-KW"/>
</dbReference>
<dbReference type="Proteomes" id="UP000215137">
    <property type="component" value="Chromosome"/>
</dbReference>
<organism evidence="11 12">
    <name type="scientific">Cytobacillus kochii</name>
    <dbReference type="NCBI Taxonomy" id="859143"/>
    <lineage>
        <taxon>Bacteria</taxon>
        <taxon>Bacillati</taxon>
        <taxon>Bacillota</taxon>
        <taxon>Bacilli</taxon>
        <taxon>Bacillales</taxon>
        <taxon>Bacillaceae</taxon>
        <taxon>Cytobacillus</taxon>
    </lineage>
</organism>
<proteinExistence type="inferred from homology"/>
<keyword evidence="11" id="KW-0966">Cell projection</keyword>
<keyword evidence="9" id="KW-0472">Membrane</keyword>
<comment type="subcellular location">
    <subcellularLocation>
        <location evidence="1">Cell membrane</location>
        <topology evidence="1">Peripheral membrane protein</topology>
        <orientation evidence="1">Cytoplasmic side</orientation>
    </subcellularLocation>
</comment>
<keyword evidence="6" id="KW-0145">Chemotaxis</keyword>
<evidence type="ECO:0000313" key="12">
    <source>
        <dbReference type="Proteomes" id="UP000215137"/>
    </source>
</evidence>
<keyword evidence="8" id="KW-0653">Protein transport</keyword>